<feature type="transmembrane region" description="Helical" evidence="6">
    <location>
        <begin position="160"/>
        <end position="186"/>
    </location>
</feature>
<gene>
    <name evidence="7" type="ORF">DIW82_03370</name>
</gene>
<keyword evidence="2" id="KW-1003">Cell membrane</keyword>
<keyword evidence="3 6" id="KW-0812">Transmembrane</keyword>
<evidence type="ECO:0000256" key="6">
    <source>
        <dbReference type="SAM" id="Phobius"/>
    </source>
</evidence>
<feature type="transmembrane region" description="Helical" evidence="6">
    <location>
        <begin position="75"/>
        <end position="99"/>
    </location>
</feature>
<organism evidence="7 8">
    <name type="scientific">Corynebacterium nuruki</name>
    <dbReference type="NCBI Taxonomy" id="1032851"/>
    <lineage>
        <taxon>Bacteria</taxon>
        <taxon>Bacillati</taxon>
        <taxon>Actinomycetota</taxon>
        <taxon>Actinomycetes</taxon>
        <taxon>Mycobacteriales</taxon>
        <taxon>Corynebacteriaceae</taxon>
        <taxon>Corynebacterium</taxon>
    </lineage>
</organism>
<dbReference type="PANTHER" id="PTHR30213">
    <property type="entry name" value="INNER MEMBRANE PROTEIN YHJD"/>
    <property type="match status" value="1"/>
</dbReference>
<feature type="transmembrane region" description="Helical" evidence="6">
    <location>
        <begin position="30"/>
        <end position="49"/>
    </location>
</feature>
<keyword evidence="5 6" id="KW-0472">Membrane</keyword>
<dbReference type="RefSeq" id="WP_273051181.1">
    <property type="nucleotide sequence ID" value="NZ_DAITTW010000044.1"/>
</dbReference>
<reference evidence="7 8" key="1">
    <citation type="journal article" date="2018" name="Nat. Biotechnol.">
        <title>A standardized bacterial taxonomy based on genome phylogeny substantially revises the tree of life.</title>
        <authorList>
            <person name="Parks D.H."/>
            <person name="Chuvochina M."/>
            <person name="Waite D.W."/>
            <person name="Rinke C."/>
            <person name="Skarshewski A."/>
            <person name="Chaumeil P.A."/>
            <person name="Hugenholtz P."/>
        </authorList>
    </citation>
    <scope>NUCLEOTIDE SEQUENCE [LARGE SCALE GENOMIC DNA]</scope>
    <source>
        <strain evidence="7">UBA11247</strain>
    </source>
</reference>
<dbReference type="EMBL" id="DQID01000096">
    <property type="protein sequence ID" value="HCT13846.1"/>
    <property type="molecule type" value="Genomic_DNA"/>
</dbReference>
<feature type="transmembrane region" description="Helical" evidence="6">
    <location>
        <begin position="119"/>
        <end position="139"/>
    </location>
</feature>
<evidence type="ECO:0000256" key="2">
    <source>
        <dbReference type="ARBA" id="ARBA00022475"/>
    </source>
</evidence>
<name>A0A3D4SX45_9CORY</name>
<sequence length="241" mass="26987">LLNQIEEVTPEHSWESVRPVLEDILRAPQAGLGLVLGLFTTLWTVSGYIKTFSRTMNAVYGIVEQRGIFRWNVQMYLLTGLFLLLAAVGFVGAVLSGPVAEAVGELIHLETAVITVWRYVRWVVVILVVVLLVGMLYRITPDVRMRRTWGGRRFPWFLFWLRWFTVGASLAIVATVAATMLFFLYVAKAGSFNATYGALAGVVVLMVWLFLVNAALVFGALIDNEVVRRRRLRAGLPDRAS</sequence>
<dbReference type="PIRSF" id="PIRSF035875">
    <property type="entry name" value="RNase_BN"/>
    <property type="match status" value="1"/>
</dbReference>
<dbReference type="AlphaFoldDB" id="A0A3D4SX45"/>
<evidence type="ECO:0000313" key="8">
    <source>
        <dbReference type="Proteomes" id="UP000261739"/>
    </source>
</evidence>
<evidence type="ECO:0000256" key="1">
    <source>
        <dbReference type="ARBA" id="ARBA00004651"/>
    </source>
</evidence>
<keyword evidence="4 6" id="KW-1133">Transmembrane helix</keyword>
<dbReference type="PANTHER" id="PTHR30213:SF0">
    <property type="entry name" value="UPF0761 MEMBRANE PROTEIN YIHY"/>
    <property type="match status" value="1"/>
</dbReference>
<dbReference type="InterPro" id="IPR017039">
    <property type="entry name" value="Virul_fac_BrkB"/>
</dbReference>
<evidence type="ECO:0000256" key="3">
    <source>
        <dbReference type="ARBA" id="ARBA00022692"/>
    </source>
</evidence>
<feature type="non-terminal residue" evidence="7">
    <location>
        <position position="1"/>
    </location>
</feature>
<dbReference type="GO" id="GO:0005886">
    <property type="term" value="C:plasma membrane"/>
    <property type="evidence" value="ECO:0007669"/>
    <property type="project" value="UniProtKB-SubCell"/>
</dbReference>
<dbReference type="Proteomes" id="UP000261739">
    <property type="component" value="Unassembled WGS sequence"/>
</dbReference>
<proteinExistence type="predicted"/>
<evidence type="ECO:0000256" key="4">
    <source>
        <dbReference type="ARBA" id="ARBA00022989"/>
    </source>
</evidence>
<protein>
    <submittedName>
        <fullName evidence="7">YihY/virulence factor BrkB family protein</fullName>
    </submittedName>
</protein>
<evidence type="ECO:0000313" key="7">
    <source>
        <dbReference type="EMBL" id="HCT13846.1"/>
    </source>
</evidence>
<accession>A0A3D4SX45</accession>
<dbReference type="Pfam" id="PF03631">
    <property type="entry name" value="Virul_fac_BrkB"/>
    <property type="match status" value="1"/>
</dbReference>
<comment type="subcellular location">
    <subcellularLocation>
        <location evidence="1">Cell membrane</location>
        <topology evidence="1">Multi-pass membrane protein</topology>
    </subcellularLocation>
</comment>
<evidence type="ECO:0000256" key="5">
    <source>
        <dbReference type="ARBA" id="ARBA00023136"/>
    </source>
</evidence>
<feature type="transmembrane region" description="Helical" evidence="6">
    <location>
        <begin position="198"/>
        <end position="222"/>
    </location>
</feature>
<comment type="caution">
    <text evidence="7">The sequence shown here is derived from an EMBL/GenBank/DDBJ whole genome shotgun (WGS) entry which is preliminary data.</text>
</comment>